<evidence type="ECO:0000313" key="2">
    <source>
        <dbReference type="WBParaSite" id="nRc.2.0.1.t33759-RA"/>
    </source>
</evidence>
<keyword evidence="1" id="KW-1185">Reference proteome</keyword>
<dbReference type="AlphaFoldDB" id="A0A915K6E7"/>
<dbReference type="WBParaSite" id="nRc.2.0.1.t33759-RA">
    <property type="protein sequence ID" value="nRc.2.0.1.t33759-RA"/>
    <property type="gene ID" value="nRc.2.0.1.g33759"/>
</dbReference>
<sequence length="66" mass="7426">METFLKPGSYFCSLLGEHARPACSKMFGEHSVEQAPRQACSAHKYLLGERNPEHKKFARRACSGIE</sequence>
<accession>A0A915K6E7</accession>
<dbReference type="Proteomes" id="UP000887565">
    <property type="component" value="Unplaced"/>
</dbReference>
<protein>
    <submittedName>
        <fullName evidence="2">Uncharacterized protein</fullName>
    </submittedName>
</protein>
<organism evidence="1 2">
    <name type="scientific">Romanomermis culicivorax</name>
    <name type="common">Nematode worm</name>
    <dbReference type="NCBI Taxonomy" id="13658"/>
    <lineage>
        <taxon>Eukaryota</taxon>
        <taxon>Metazoa</taxon>
        <taxon>Ecdysozoa</taxon>
        <taxon>Nematoda</taxon>
        <taxon>Enoplea</taxon>
        <taxon>Dorylaimia</taxon>
        <taxon>Mermithida</taxon>
        <taxon>Mermithoidea</taxon>
        <taxon>Mermithidae</taxon>
        <taxon>Romanomermis</taxon>
    </lineage>
</organism>
<evidence type="ECO:0000313" key="1">
    <source>
        <dbReference type="Proteomes" id="UP000887565"/>
    </source>
</evidence>
<reference evidence="2" key="1">
    <citation type="submission" date="2022-11" db="UniProtKB">
        <authorList>
            <consortium name="WormBaseParasite"/>
        </authorList>
    </citation>
    <scope>IDENTIFICATION</scope>
</reference>
<proteinExistence type="predicted"/>
<name>A0A915K6E7_ROMCU</name>